<dbReference type="Proteomes" id="UP000636800">
    <property type="component" value="Chromosome 12"/>
</dbReference>
<dbReference type="PANTHER" id="PTHR48218:SF3">
    <property type="entry name" value="OS07G0170800 PROTEIN"/>
    <property type="match status" value="1"/>
</dbReference>
<dbReference type="SUPFAM" id="SSF81383">
    <property type="entry name" value="F-box domain"/>
    <property type="match status" value="1"/>
</dbReference>
<organism evidence="1 2">
    <name type="scientific">Vanilla planifolia</name>
    <name type="common">Vanilla</name>
    <dbReference type="NCBI Taxonomy" id="51239"/>
    <lineage>
        <taxon>Eukaryota</taxon>
        <taxon>Viridiplantae</taxon>
        <taxon>Streptophyta</taxon>
        <taxon>Embryophyta</taxon>
        <taxon>Tracheophyta</taxon>
        <taxon>Spermatophyta</taxon>
        <taxon>Magnoliopsida</taxon>
        <taxon>Liliopsida</taxon>
        <taxon>Asparagales</taxon>
        <taxon>Orchidaceae</taxon>
        <taxon>Vanilloideae</taxon>
        <taxon>Vanilleae</taxon>
        <taxon>Vanilla</taxon>
    </lineage>
</organism>
<comment type="caution">
    <text evidence="1">The sequence shown here is derived from an EMBL/GenBank/DDBJ whole genome shotgun (WGS) entry which is preliminary data.</text>
</comment>
<dbReference type="PANTHER" id="PTHR48218">
    <property type="entry name" value="F-BOX DOMAIN CONTAINING PROTEIN"/>
    <property type="match status" value="1"/>
</dbReference>
<dbReference type="OrthoDB" id="47330at2759"/>
<evidence type="ECO:0000313" key="2">
    <source>
        <dbReference type="Proteomes" id="UP000636800"/>
    </source>
</evidence>
<dbReference type="InterPro" id="IPR036047">
    <property type="entry name" value="F-box-like_dom_sf"/>
</dbReference>
<proteinExistence type="predicted"/>
<dbReference type="AlphaFoldDB" id="A0A835UFJ5"/>
<dbReference type="EMBL" id="JADCNL010000012">
    <property type="protein sequence ID" value="KAG0457526.1"/>
    <property type="molecule type" value="Genomic_DNA"/>
</dbReference>
<reference evidence="1 2" key="1">
    <citation type="journal article" date="2020" name="Nat. Food">
        <title>A phased Vanilla planifolia genome enables genetic improvement of flavour and production.</title>
        <authorList>
            <person name="Hasing T."/>
            <person name="Tang H."/>
            <person name="Brym M."/>
            <person name="Khazi F."/>
            <person name="Huang T."/>
            <person name="Chambers A.H."/>
        </authorList>
    </citation>
    <scope>NUCLEOTIDE SEQUENCE [LARGE SCALE GENOMIC DNA]</scope>
    <source>
        <tissue evidence="1">Leaf</tissue>
    </source>
</reference>
<sequence>MKEPLRNWSRLRSWCLLSEDAAGEVSVAVEDDGKGWDSVEVLGPDIMMEVMKLLDAHRVACSIVVSRGWYHVATIDRLWNPGEQETSFNCLRQGKVIPTSTPTLCEELWKERTRPLFIDGLRSKQAGCTNLQKEDLCDHASDFTSMRCSKDLLKRLKKKHGSINLKAPRIRFVTNREYPSGSLYGGP</sequence>
<evidence type="ECO:0000313" key="1">
    <source>
        <dbReference type="EMBL" id="KAG0457526.1"/>
    </source>
</evidence>
<gene>
    <name evidence="1" type="ORF">HPP92_022683</name>
</gene>
<accession>A0A835UFJ5</accession>
<evidence type="ECO:0008006" key="3">
    <source>
        <dbReference type="Google" id="ProtNLM"/>
    </source>
</evidence>
<name>A0A835UFJ5_VANPL</name>
<protein>
    <recommendedName>
        <fullName evidence="3">F-box domain-containing protein</fullName>
    </recommendedName>
</protein>
<keyword evidence="2" id="KW-1185">Reference proteome</keyword>